<dbReference type="AlphaFoldDB" id="A0AAE4SCK4"/>
<dbReference type="EMBL" id="JAWDKA010000013">
    <property type="protein sequence ID" value="MDV0442595.1"/>
    <property type="molecule type" value="Genomic_DNA"/>
</dbReference>
<proteinExistence type="predicted"/>
<organism evidence="1 2">
    <name type="scientific">Methanorbis furvi</name>
    <dbReference type="NCBI Taxonomy" id="3028299"/>
    <lineage>
        <taxon>Archaea</taxon>
        <taxon>Methanobacteriati</taxon>
        <taxon>Methanobacteriota</taxon>
        <taxon>Stenosarchaea group</taxon>
        <taxon>Methanomicrobia</taxon>
        <taxon>Methanomicrobiales</taxon>
        <taxon>Methanocorpusculaceae</taxon>
        <taxon>Methanorbis</taxon>
    </lineage>
</organism>
<gene>
    <name evidence="1" type="ORF">McpAg1_18500</name>
</gene>
<evidence type="ECO:0000313" key="1">
    <source>
        <dbReference type="EMBL" id="MDV0442595.1"/>
    </source>
</evidence>
<sequence>MVHIQGTWDIPTIAATIGQALIDTDDFTDADPDVTMGTVVNHTSTNTYVWITPGVALTSPVDNNTAYSKAGMRVIFSNNWNTDTHEPSGTIYRGFVNLYGTAAYQGGYNTLANITSPNSFPISLFVDKFGFVGVIQNNYSAGNPSLFACEFFPSAWMEYDDAQKPICFFTKHIYDSFTNGIDSTGQHVTNVNSGYHYIRPFNVAYGVTAAGNMGAYMPREAYRSEGNNKTMFDFPWYQNDYNSLVYPIAQTRRWFPVSATGGHAIGDIVNWIDPDGVTVHKYIVVAATATKLYAIAYQNAFDYATDAKR</sequence>
<dbReference type="RefSeq" id="WP_338095018.1">
    <property type="nucleotide sequence ID" value="NZ_JAWDKA010000013.1"/>
</dbReference>
<comment type="caution">
    <text evidence="1">The sequence shown here is derived from an EMBL/GenBank/DDBJ whole genome shotgun (WGS) entry which is preliminary data.</text>
</comment>
<keyword evidence="2" id="KW-1185">Reference proteome</keyword>
<name>A0AAE4SCK4_9EURY</name>
<dbReference type="Proteomes" id="UP001273136">
    <property type="component" value="Unassembled WGS sequence"/>
</dbReference>
<accession>A0AAE4SCK4</accession>
<protein>
    <submittedName>
        <fullName evidence="1">Uncharacterized protein</fullName>
    </submittedName>
</protein>
<reference evidence="1" key="1">
    <citation type="submission" date="2023-06" db="EMBL/GenBank/DDBJ databases">
        <title>Genome sequence of Methancorpusculaceae sp. Ag1.</title>
        <authorList>
            <person name="Protasov E."/>
            <person name="Platt K."/>
            <person name="Poehlein A."/>
            <person name="Daniel R."/>
            <person name="Brune A."/>
        </authorList>
    </citation>
    <scope>NUCLEOTIDE SEQUENCE</scope>
    <source>
        <strain evidence="1">Ag1</strain>
    </source>
</reference>
<evidence type="ECO:0000313" key="2">
    <source>
        <dbReference type="Proteomes" id="UP001273136"/>
    </source>
</evidence>